<dbReference type="GO" id="GO:0006355">
    <property type="term" value="P:regulation of DNA-templated transcription"/>
    <property type="evidence" value="ECO:0007669"/>
    <property type="project" value="InterPro"/>
</dbReference>
<comment type="subcellular location">
    <subcellularLocation>
        <location evidence="4">Nucleus</location>
    </subcellularLocation>
</comment>
<sequence length="223" mass="25909">MPLFTSHPTRTFEPVILFHDHASVKDGTQQLQHISHGDPLYLRMIEQRKQQMRKMLDINGKIWTDRLHDSHSSTSTPSPPPIPFLEPSRSTHPSPPSKSSFTKLETSLAAAPLFFHQPFDSHPPSVSATLFPTPSPPSHPLRMFQRRRRGNLPKHITNLLRHWLMEHKHHPYPTEDQKLWLAQQTNLTVNQISNWFINARRRILITDPSFSPYPPHHGYRVSF</sequence>
<feature type="region of interest" description="Disordered" evidence="5">
    <location>
        <begin position="67"/>
        <end position="102"/>
    </location>
</feature>
<evidence type="ECO:0000313" key="8">
    <source>
        <dbReference type="Proteomes" id="UP000242146"/>
    </source>
</evidence>
<dbReference type="AlphaFoldDB" id="A0A1X2GNI1"/>
<proteinExistence type="predicted"/>
<dbReference type="Gene3D" id="1.10.10.60">
    <property type="entry name" value="Homeodomain-like"/>
    <property type="match status" value="1"/>
</dbReference>
<dbReference type="EMBL" id="MCGT01000007">
    <property type="protein sequence ID" value="ORX58023.1"/>
    <property type="molecule type" value="Genomic_DNA"/>
</dbReference>
<organism evidence="7 8">
    <name type="scientific">Hesseltinella vesiculosa</name>
    <dbReference type="NCBI Taxonomy" id="101127"/>
    <lineage>
        <taxon>Eukaryota</taxon>
        <taxon>Fungi</taxon>
        <taxon>Fungi incertae sedis</taxon>
        <taxon>Mucoromycota</taxon>
        <taxon>Mucoromycotina</taxon>
        <taxon>Mucoromycetes</taxon>
        <taxon>Mucorales</taxon>
        <taxon>Cunninghamellaceae</taxon>
        <taxon>Hesseltinella</taxon>
    </lineage>
</organism>
<comment type="caution">
    <text evidence="7">The sequence shown here is derived from an EMBL/GenBank/DDBJ whole genome shotgun (WGS) entry which is preliminary data.</text>
</comment>
<name>A0A1X2GNI1_9FUNG</name>
<keyword evidence="1 4" id="KW-0238">DNA-binding</keyword>
<evidence type="ECO:0000259" key="6">
    <source>
        <dbReference type="PROSITE" id="PS50071"/>
    </source>
</evidence>
<dbReference type="GO" id="GO:0003677">
    <property type="term" value="F:DNA binding"/>
    <property type="evidence" value="ECO:0007669"/>
    <property type="project" value="UniProtKB-UniRule"/>
</dbReference>
<evidence type="ECO:0000256" key="5">
    <source>
        <dbReference type="SAM" id="MobiDB-lite"/>
    </source>
</evidence>
<accession>A0A1X2GNI1</accession>
<evidence type="ECO:0000256" key="4">
    <source>
        <dbReference type="PROSITE-ProRule" id="PRU00108"/>
    </source>
</evidence>
<feature type="domain" description="Homeobox" evidence="6">
    <location>
        <begin position="143"/>
        <end position="202"/>
    </location>
</feature>
<reference evidence="7 8" key="1">
    <citation type="submission" date="2016-07" db="EMBL/GenBank/DDBJ databases">
        <title>Pervasive Adenine N6-methylation of Active Genes in Fungi.</title>
        <authorList>
            <consortium name="DOE Joint Genome Institute"/>
            <person name="Mondo S.J."/>
            <person name="Dannebaum R.O."/>
            <person name="Kuo R.C."/>
            <person name="Labutti K."/>
            <person name="Haridas S."/>
            <person name="Kuo A."/>
            <person name="Salamov A."/>
            <person name="Ahrendt S.R."/>
            <person name="Lipzen A."/>
            <person name="Sullivan W."/>
            <person name="Andreopoulos W.B."/>
            <person name="Clum A."/>
            <person name="Lindquist E."/>
            <person name="Daum C."/>
            <person name="Ramamoorthy G.K."/>
            <person name="Gryganskyi A."/>
            <person name="Culley D."/>
            <person name="Magnuson J.K."/>
            <person name="James T.Y."/>
            <person name="O'Malley M.A."/>
            <person name="Stajich J.E."/>
            <person name="Spatafora J.W."/>
            <person name="Visel A."/>
            <person name="Grigoriev I.V."/>
        </authorList>
    </citation>
    <scope>NUCLEOTIDE SEQUENCE [LARGE SCALE GENOMIC DNA]</scope>
    <source>
        <strain evidence="7 8">NRRL 3301</strain>
    </source>
</reference>
<dbReference type="Pfam" id="PF05920">
    <property type="entry name" value="Homeobox_KN"/>
    <property type="match status" value="1"/>
</dbReference>
<dbReference type="CDD" id="cd00086">
    <property type="entry name" value="homeodomain"/>
    <property type="match status" value="1"/>
</dbReference>
<evidence type="ECO:0000313" key="7">
    <source>
        <dbReference type="EMBL" id="ORX58023.1"/>
    </source>
</evidence>
<keyword evidence="8" id="KW-1185">Reference proteome</keyword>
<evidence type="ECO:0000256" key="2">
    <source>
        <dbReference type="ARBA" id="ARBA00023155"/>
    </source>
</evidence>
<dbReference type="InterPro" id="IPR009057">
    <property type="entry name" value="Homeodomain-like_sf"/>
</dbReference>
<keyword evidence="2 4" id="KW-0371">Homeobox</keyword>
<keyword evidence="3 4" id="KW-0539">Nucleus</keyword>
<dbReference type="STRING" id="101127.A0A1X2GNI1"/>
<dbReference type="InterPro" id="IPR050224">
    <property type="entry name" value="TALE_homeobox"/>
</dbReference>
<dbReference type="GO" id="GO:0005634">
    <property type="term" value="C:nucleus"/>
    <property type="evidence" value="ECO:0007669"/>
    <property type="project" value="UniProtKB-SubCell"/>
</dbReference>
<dbReference type="SMART" id="SM00389">
    <property type="entry name" value="HOX"/>
    <property type="match status" value="1"/>
</dbReference>
<dbReference type="PROSITE" id="PS50071">
    <property type="entry name" value="HOMEOBOX_2"/>
    <property type="match status" value="1"/>
</dbReference>
<dbReference type="InterPro" id="IPR008422">
    <property type="entry name" value="KN_HD"/>
</dbReference>
<gene>
    <name evidence="7" type="ORF">DM01DRAFT_1333701</name>
</gene>
<dbReference type="OrthoDB" id="10056939at2759"/>
<evidence type="ECO:0000256" key="1">
    <source>
        <dbReference type="ARBA" id="ARBA00023125"/>
    </source>
</evidence>
<dbReference type="SUPFAM" id="SSF46689">
    <property type="entry name" value="Homeodomain-like"/>
    <property type="match status" value="1"/>
</dbReference>
<dbReference type="PANTHER" id="PTHR11850">
    <property type="entry name" value="HOMEOBOX PROTEIN TRANSCRIPTION FACTORS"/>
    <property type="match status" value="1"/>
</dbReference>
<protein>
    <recommendedName>
        <fullName evidence="6">Homeobox domain-containing protein</fullName>
    </recommendedName>
</protein>
<dbReference type="Proteomes" id="UP000242146">
    <property type="component" value="Unassembled WGS sequence"/>
</dbReference>
<dbReference type="InterPro" id="IPR001356">
    <property type="entry name" value="HD"/>
</dbReference>
<evidence type="ECO:0000256" key="3">
    <source>
        <dbReference type="ARBA" id="ARBA00023242"/>
    </source>
</evidence>
<feature type="DNA-binding region" description="Homeobox" evidence="4">
    <location>
        <begin position="145"/>
        <end position="203"/>
    </location>
</feature>